<comment type="subcellular location">
    <subcellularLocation>
        <location evidence="1">Membrane</location>
        <topology evidence="1">Multi-pass membrane protein</topology>
    </subcellularLocation>
    <subcellularLocation>
        <location evidence="9">Mitochondrion inner membrane</location>
        <topology evidence="9">Multi-pass membrane protein</topology>
    </subcellularLocation>
</comment>
<comment type="similarity">
    <text evidence="2 9">Belongs to the complex I subunit 1 family.</text>
</comment>
<evidence type="ECO:0000256" key="9">
    <source>
        <dbReference type="RuleBase" id="RU000471"/>
    </source>
</evidence>
<dbReference type="InterPro" id="IPR001694">
    <property type="entry name" value="NADH_UbQ_OxRdtase_su1/FPO"/>
</dbReference>
<organism evidence="11 12">
    <name type="scientific">Trichuris trichiura</name>
    <name type="common">Whipworm</name>
    <name type="synonym">Trichocephalus trichiurus</name>
    <dbReference type="NCBI Taxonomy" id="36087"/>
    <lineage>
        <taxon>Eukaryota</taxon>
        <taxon>Metazoa</taxon>
        <taxon>Ecdysozoa</taxon>
        <taxon>Nematoda</taxon>
        <taxon>Enoplea</taxon>
        <taxon>Dorylaimia</taxon>
        <taxon>Trichinellida</taxon>
        <taxon>Trichuridae</taxon>
        <taxon>Trichuris</taxon>
    </lineage>
</organism>
<dbReference type="AlphaFoldDB" id="A0A077ZMR4"/>
<feature type="transmembrane region" description="Helical" evidence="10">
    <location>
        <begin position="119"/>
        <end position="142"/>
    </location>
</feature>
<keyword evidence="5 9" id="KW-0812">Transmembrane</keyword>
<reference evidence="11" key="2">
    <citation type="submission" date="2014-03" db="EMBL/GenBank/DDBJ databases">
        <title>The whipworm genome and dual-species transcriptomics of an intimate host-pathogen interaction.</title>
        <authorList>
            <person name="Foth B.J."/>
            <person name="Tsai I.J."/>
            <person name="Reid A.J."/>
            <person name="Bancroft A.J."/>
            <person name="Nichol S."/>
            <person name="Tracey A."/>
            <person name="Holroyd N."/>
            <person name="Cotton J.A."/>
            <person name="Stanley E.J."/>
            <person name="Zarowiecki M."/>
            <person name="Liu J.Z."/>
            <person name="Huckvale T."/>
            <person name="Cooper P.J."/>
            <person name="Grencis R.K."/>
            <person name="Berriman M."/>
        </authorList>
    </citation>
    <scope>NUCLEOTIDE SEQUENCE [LARGE SCALE GENOMIC DNA]</scope>
</reference>
<keyword evidence="11" id="KW-0830">Ubiquinone</keyword>
<keyword evidence="9" id="KW-0520">NAD</keyword>
<evidence type="ECO:0000256" key="2">
    <source>
        <dbReference type="ARBA" id="ARBA00010535"/>
    </source>
</evidence>
<protein>
    <recommendedName>
        <fullName evidence="3">NADH-ubiquinone oxidoreductase chain 1</fullName>
    </recommendedName>
    <alternativeName>
        <fullName evidence="8">NADH dehydrogenase subunit 1</fullName>
    </alternativeName>
</protein>
<evidence type="ECO:0000256" key="5">
    <source>
        <dbReference type="ARBA" id="ARBA00022692"/>
    </source>
</evidence>
<keyword evidence="7 10" id="KW-0472">Membrane</keyword>
<dbReference type="GO" id="GO:0003954">
    <property type="term" value="F:NADH dehydrogenase activity"/>
    <property type="evidence" value="ECO:0007669"/>
    <property type="project" value="TreeGrafter"/>
</dbReference>
<proteinExistence type="inferred from homology"/>
<dbReference type="PANTHER" id="PTHR11432:SF3">
    <property type="entry name" value="NADH-UBIQUINONE OXIDOREDUCTASE CHAIN 1"/>
    <property type="match status" value="1"/>
</dbReference>
<accession>A0A077ZMR4</accession>
<evidence type="ECO:0000256" key="8">
    <source>
        <dbReference type="ARBA" id="ARBA00031024"/>
    </source>
</evidence>
<keyword evidence="4" id="KW-0813">Transport</keyword>
<evidence type="ECO:0000256" key="6">
    <source>
        <dbReference type="ARBA" id="ARBA00022989"/>
    </source>
</evidence>
<evidence type="ECO:0000256" key="7">
    <source>
        <dbReference type="ARBA" id="ARBA00023136"/>
    </source>
</evidence>
<evidence type="ECO:0000256" key="10">
    <source>
        <dbReference type="SAM" id="Phobius"/>
    </source>
</evidence>
<sequence length="178" mass="20731">MILRILLPRFWNQSRQIAFITLLERVYIGVSQRRRASNNKFALFGRLRTITQSISYEITLALIILLMFCGFHITEILFSWFFLAPISFIALAECGRTPFDLLEAERELVRGYNVEYSSVEFAFLFIAEYGIIILLSVLFSLIIVPQAVASTSLLIITRILFLRYTLPRLRYDFLISLM</sequence>
<dbReference type="OrthoDB" id="531329at2759"/>
<evidence type="ECO:0000256" key="4">
    <source>
        <dbReference type="ARBA" id="ARBA00022448"/>
    </source>
</evidence>
<evidence type="ECO:0000313" key="11">
    <source>
        <dbReference type="EMBL" id="CDW59985.1"/>
    </source>
</evidence>
<keyword evidence="6 10" id="KW-1133">Transmembrane helix</keyword>
<dbReference type="GO" id="GO:0009060">
    <property type="term" value="P:aerobic respiration"/>
    <property type="evidence" value="ECO:0007669"/>
    <property type="project" value="TreeGrafter"/>
</dbReference>
<evidence type="ECO:0000256" key="3">
    <source>
        <dbReference type="ARBA" id="ARBA00021009"/>
    </source>
</evidence>
<dbReference type="GO" id="GO:0005743">
    <property type="term" value="C:mitochondrial inner membrane"/>
    <property type="evidence" value="ECO:0007669"/>
    <property type="project" value="UniProtKB-SubCell"/>
</dbReference>
<dbReference type="Proteomes" id="UP000030665">
    <property type="component" value="Unassembled WGS sequence"/>
</dbReference>
<gene>
    <name evidence="11" type="ORF">TTRE_0000985201</name>
</gene>
<dbReference type="EMBL" id="HG806815">
    <property type="protein sequence ID" value="CDW59985.1"/>
    <property type="molecule type" value="Genomic_DNA"/>
</dbReference>
<feature type="transmembrane region" description="Helical" evidence="10">
    <location>
        <begin position="54"/>
        <end position="74"/>
    </location>
</feature>
<dbReference type="PANTHER" id="PTHR11432">
    <property type="entry name" value="NADH DEHYDROGENASE SUBUNIT 1"/>
    <property type="match status" value="1"/>
</dbReference>
<dbReference type="STRING" id="36087.A0A077ZMR4"/>
<dbReference type="Pfam" id="PF00146">
    <property type="entry name" value="NADHdh"/>
    <property type="match status" value="1"/>
</dbReference>
<keyword evidence="12" id="KW-1185">Reference proteome</keyword>
<evidence type="ECO:0000256" key="1">
    <source>
        <dbReference type="ARBA" id="ARBA00004141"/>
    </source>
</evidence>
<evidence type="ECO:0000313" key="12">
    <source>
        <dbReference type="Proteomes" id="UP000030665"/>
    </source>
</evidence>
<reference evidence="11" key="1">
    <citation type="submission" date="2014-01" db="EMBL/GenBank/DDBJ databases">
        <authorList>
            <person name="Aslett M."/>
        </authorList>
    </citation>
    <scope>NUCLEOTIDE SEQUENCE</scope>
</reference>
<name>A0A077ZMR4_TRITR</name>